<accession>A0ACB7ZU83</accession>
<organism evidence="1 2">
    <name type="scientific">Hygrophoropsis aurantiaca</name>
    <dbReference type="NCBI Taxonomy" id="72124"/>
    <lineage>
        <taxon>Eukaryota</taxon>
        <taxon>Fungi</taxon>
        <taxon>Dikarya</taxon>
        <taxon>Basidiomycota</taxon>
        <taxon>Agaricomycotina</taxon>
        <taxon>Agaricomycetes</taxon>
        <taxon>Agaricomycetidae</taxon>
        <taxon>Boletales</taxon>
        <taxon>Coniophorineae</taxon>
        <taxon>Hygrophoropsidaceae</taxon>
        <taxon>Hygrophoropsis</taxon>
    </lineage>
</organism>
<gene>
    <name evidence="1" type="ORF">BJ138DRAFT_1119424</name>
</gene>
<reference evidence="1" key="1">
    <citation type="journal article" date="2021" name="New Phytol.">
        <title>Evolutionary innovations through gain and loss of genes in the ectomycorrhizal Boletales.</title>
        <authorList>
            <person name="Wu G."/>
            <person name="Miyauchi S."/>
            <person name="Morin E."/>
            <person name="Kuo A."/>
            <person name="Drula E."/>
            <person name="Varga T."/>
            <person name="Kohler A."/>
            <person name="Feng B."/>
            <person name="Cao Y."/>
            <person name="Lipzen A."/>
            <person name="Daum C."/>
            <person name="Hundley H."/>
            <person name="Pangilinan J."/>
            <person name="Johnson J."/>
            <person name="Barry K."/>
            <person name="LaButti K."/>
            <person name="Ng V."/>
            <person name="Ahrendt S."/>
            <person name="Min B."/>
            <person name="Choi I.G."/>
            <person name="Park H."/>
            <person name="Plett J.M."/>
            <person name="Magnuson J."/>
            <person name="Spatafora J.W."/>
            <person name="Nagy L.G."/>
            <person name="Henrissat B."/>
            <person name="Grigoriev I.V."/>
            <person name="Yang Z.L."/>
            <person name="Xu J."/>
            <person name="Martin F.M."/>
        </authorList>
    </citation>
    <scope>NUCLEOTIDE SEQUENCE</scope>
    <source>
        <strain evidence="1">ATCC 28755</strain>
    </source>
</reference>
<protein>
    <submittedName>
        <fullName evidence="1">Uncharacterized protein</fullName>
    </submittedName>
</protein>
<keyword evidence="2" id="KW-1185">Reference proteome</keyword>
<dbReference type="EMBL" id="MU268478">
    <property type="protein sequence ID" value="KAH7904424.1"/>
    <property type="molecule type" value="Genomic_DNA"/>
</dbReference>
<sequence length="627" mass="70830">MPQAIASKPKKNKKQQPQKPPIKRRGWTTDAQEQFLESRKPSYRSHQSNKTLADFWPTIMEEWFTEFPLGNPTEKEVQDWVTEAERQLHAKTAGLRIQQWYNNHTRVNAKEKGGKRKFLDLRAKKRKMLQDYQAYSQLYYDERVRPTVETNWPARRESLLKDHKAGDKPIPEHPPLWYRNEICRELLADEDDDIKDEVDEYRKNPQDQDEPDSDEELLTPEEKLELKRVEQAEAYQSAQDAIPRTVANILEQIEVQAGMVGALILAGPRPERNGEIVMMSIFSGKNQLGNDFGQVYGSTRWSQYIENPLAQFAAQVFPQEERSKRTLPDTASGLTGREQSTSSSKSHSAASKSPLPAPPANIPDQSRSSTSRSPPPARANIPASTTTVPNTQANTKPKARPRPKPKPKSNPPIEDTLRASGDREDNGEKGVDVDADPFESDWDNGEPLTFEERVAIYDATQELGSRNKKQASQTKPKKAQTTVATPSSTRVTRSSVAPSTAPAALSAPKTPRGDKSDAEKSGDEHEGDDLDETKWPGWLVDAVDFLNSVDASSEWSNMVFELVKFERLLGFPKGMGKNNILSGTKRPEEIGGWIRGGRHFDKCLMIEDENVFANTFEQWWISLQPDW</sequence>
<comment type="caution">
    <text evidence="1">The sequence shown here is derived from an EMBL/GenBank/DDBJ whole genome shotgun (WGS) entry which is preliminary data.</text>
</comment>
<evidence type="ECO:0000313" key="2">
    <source>
        <dbReference type="Proteomes" id="UP000790377"/>
    </source>
</evidence>
<evidence type="ECO:0000313" key="1">
    <source>
        <dbReference type="EMBL" id="KAH7904424.1"/>
    </source>
</evidence>
<dbReference type="Proteomes" id="UP000790377">
    <property type="component" value="Unassembled WGS sequence"/>
</dbReference>
<name>A0ACB7ZU83_9AGAM</name>
<proteinExistence type="predicted"/>